<evidence type="ECO:0000256" key="2">
    <source>
        <dbReference type="ARBA" id="ARBA00022598"/>
    </source>
</evidence>
<evidence type="ECO:0000313" key="6">
    <source>
        <dbReference type="Proteomes" id="UP000477083"/>
    </source>
</evidence>
<dbReference type="OrthoDB" id="9803968at2"/>
<proteinExistence type="inferred from homology"/>
<sequence>MSATETIETVHYLDRLRRIMALDPSVWAIEFRDETASWSDLAAVSEDLAAALSAAGVGTELSVGVVLKNRPASALAVVGLLLSGHSIVLLNPMQPEGKLAAEIEQLKLAAVVARGEDWTPALVAGAKAAGSRVLVVDLAAQPKVALYPELSAAGAGPFRAADPATQIEIQTSGTTGAPKRILITRATVESALVDGVRSEGGKEIRLQRSPNFLFAPLPHTAGILQLLMSFYEGRPVMLFERFDIAEFRRALTRHRPRFISLLPAILRTVLQSDLTREEMSSVIAVRSGSAALSPDAQREFEDRFGAPVLCNYGATEFLGVVASWTYEEHKKWGRAKLGSAGRARRGTKFRIVDQETFAPLPTGERGLLEVDATSLGLKPGWTRTTDIASLDADGFLYVHGRSDDAIIRGGFKILATQVAEVIRSAPGVADALVVGIPDERLGEVPVCAVELQPGAEVTEAGLTAFARENLTSYQVPAKFRIVEKLPRTISMKVSLPEVRKLFATS</sequence>
<name>A0A6L8VL58_9RHOB</name>
<dbReference type="PANTHER" id="PTHR43201">
    <property type="entry name" value="ACYL-COA SYNTHETASE"/>
    <property type="match status" value="1"/>
</dbReference>
<dbReference type="SUPFAM" id="SSF56801">
    <property type="entry name" value="Acetyl-CoA synthetase-like"/>
    <property type="match status" value="1"/>
</dbReference>
<keyword evidence="6" id="KW-1185">Reference proteome</keyword>
<dbReference type="Pfam" id="PF00501">
    <property type="entry name" value="AMP-binding"/>
    <property type="match status" value="1"/>
</dbReference>
<dbReference type="InterPro" id="IPR000873">
    <property type="entry name" value="AMP-dep_synth/lig_dom"/>
</dbReference>
<dbReference type="Proteomes" id="UP000477083">
    <property type="component" value="Unassembled WGS sequence"/>
</dbReference>
<evidence type="ECO:0000259" key="3">
    <source>
        <dbReference type="Pfam" id="PF00501"/>
    </source>
</evidence>
<feature type="domain" description="AMP-binding enzyme C-terminal" evidence="4">
    <location>
        <begin position="418"/>
        <end position="492"/>
    </location>
</feature>
<dbReference type="Gene3D" id="3.40.50.12780">
    <property type="entry name" value="N-terminal domain of ligase-like"/>
    <property type="match status" value="1"/>
</dbReference>
<feature type="domain" description="AMP-dependent synthetase/ligase" evidence="3">
    <location>
        <begin position="23"/>
        <end position="370"/>
    </location>
</feature>
<gene>
    <name evidence="5" type="ORF">GS660_18600</name>
</gene>
<dbReference type="RefSeq" id="WP_161348489.1">
    <property type="nucleotide sequence ID" value="NZ_BMGW01000015.1"/>
</dbReference>
<keyword evidence="2" id="KW-0436">Ligase</keyword>
<evidence type="ECO:0000256" key="1">
    <source>
        <dbReference type="ARBA" id="ARBA00006432"/>
    </source>
</evidence>
<reference evidence="5 6" key="1">
    <citation type="submission" date="2020-01" db="EMBL/GenBank/DDBJ databases">
        <title>Frigidibacter albus SP32T (=CGMCC 1.13995T).</title>
        <authorList>
            <person name="Liao X."/>
        </authorList>
    </citation>
    <scope>NUCLEOTIDE SEQUENCE [LARGE SCALE GENOMIC DNA]</scope>
    <source>
        <strain evidence="5 6">SP32</strain>
    </source>
</reference>
<dbReference type="GO" id="GO:0006631">
    <property type="term" value="P:fatty acid metabolic process"/>
    <property type="evidence" value="ECO:0007669"/>
    <property type="project" value="TreeGrafter"/>
</dbReference>
<comment type="similarity">
    <text evidence="1">Belongs to the ATP-dependent AMP-binding enzyme family.</text>
</comment>
<dbReference type="Pfam" id="PF13193">
    <property type="entry name" value="AMP-binding_C"/>
    <property type="match status" value="1"/>
</dbReference>
<dbReference type="InterPro" id="IPR042099">
    <property type="entry name" value="ANL_N_sf"/>
</dbReference>
<protein>
    <submittedName>
        <fullName evidence="5">AMP-binding protein</fullName>
    </submittedName>
</protein>
<organism evidence="5 6">
    <name type="scientific">Frigidibacter albus</name>
    <dbReference type="NCBI Taxonomy" id="1465486"/>
    <lineage>
        <taxon>Bacteria</taxon>
        <taxon>Pseudomonadati</taxon>
        <taxon>Pseudomonadota</taxon>
        <taxon>Alphaproteobacteria</taxon>
        <taxon>Rhodobacterales</taxon>
        <taxon>Paracoccaceae</taxon>
        <taxon>Frigidibacter</taxon>
    </lineage>
</organism>
<dbReference type="Gene3D" id="3.30.300.30">
    <property type="match status" value="1"/>
</dbReference>
<dbReference type="PANTHER" id="PTHR43201:SF5">
    <property type="entry name" value="MEDIUM-CHAIN ACYL-COA LIGASE ACSF2, MITOCHONDRIAL"/>
    <property type="match status" value="1"/>
</dbReference>
<evidence type="ECO:0000313" key="5">
    <source>
        <dbReference type="EMBL" id="MZQ91105.1"/>
    </source>
</evidence>
<dbReference type="EMBL" id="WWNR01000015">
    <property type="protein sequence ID" value="MZQ91105.1"/>
    <property type="molecule type" value="Genomic_DNA"/>
</dbReference>
<accession>A0A6L8VL58</accession>
<evidence type="ECO:0000259" key="4">
    <source>
        <dbReference type="Pfam" id="PF13193"/>
    </source>
</evidence>
<dbReference type="InterPro" id="IPR045851">
    <property type="entry name" value="AMP-bd_C_sf"/>
</dbReference>
<dbReference type="InterPro" id="IPR025110">
    <property type="entry name" value="AMP-bd_C"/>
</dbReference>
<dbReference type="GO" id="GO:0031956">
    <property type="term" value="F:medium-chain fatty acid-CoA ligase activity"/>
    <property type="evidence" value="ECO:0007669"/>
    <property type="project" value="TreeGrafter"/>
</dbReference>
<dbReference type="AlphaFoldDB" id="A0A6L8VL58"/>
<dbReference type="CDD" id="cd04433">
    <property type="entry name" value="AFD_class_I"/>
    <property type="match status" value="1"/>
</dbReference>
<comment type="caution">
    <text evidence="5">The sequence shown here is derived from an EMBL/GenBank/DDBJ whole genome shotgun (WGS) entry which is preliminary data.</text>
</comment>